<dbReference type="AlphaFoldDB" id="U7PQR5"/>
<dbReference type="Gene3D" id="3.40.50.300">
    <property type="entry name" value="P-loop containing nucleotide triphosphate hydrolases"/>
    <property type="match status" value="1"/>
</dbReference>
<dbReference type="SUPFAM" id="SSF52540">
    <property type="entry name" value="P-loop containing nucleoside triphosphate hydrolases"/>
    <property type="match status" value="1"/>
</dbReference>
<dbReference type="PANTHER" id="PTHR46411">
    <property type="entry name" value="FAMILY ATPASE, PUTATIVE-RELATED"/>
    <property type="match status" value="1"/>
</dbReference>
<dbReference type="SMART" id="SM00382">
    <property type="entry name" value="AAA"/>
    <property type="match status" value="1"/>
</dbReference>
<dbReference type="GO" id="GO:0005524">
    <property type="term" value="F:ATP binding"/>
    <property type="evidence" value="ECO:0007669"/>
    <property type="project" value="InterPro"/>
</dbReference>
<feature type="compositionally biased region" description="Polar residues" evidence="1">
    <location>
        <begin position="598"/>
        <end position="610"/>
    </location>
</feature>
<evidence type="ECO:0000259" key="2">
    <source>
        <dbReference type="SMART" id="SM00382"/>
    </source>
</evidence>
<dbReference type="InterPro" id="IPR027417">
    <property type="entry name" value="P-loop_NTPase"/>
</dbReference>
<dbReference type="GO" id="GO:0016887">
    <property type="term" value="F:ATP hydrolysis activity"/>
    <property type="evidence" value="ECO:0007669"/>
    <property type="project" value="InterPro"/>
</dbReference>
<dbReference type="Pfam" id="PF00004">
    <property type="entry name" value="AAA"/>
    <property type="match status" value="1"/>
</dbReference>
<feature type="region of interest" description="Disordered" evidence="1">
    <location>
        <begin position="506"/>
        <end position="568"/>
    </location>
</feature>
<evidence type="ECO:0000313" key="3">
    <source>
        <dbReference type="EMBL" id="ERS97079.1"/>
    </source>
</evidence>
<gene>
    <name evidence="3" type="ORF">HMPREF1624_06408</name>
</gene>
<organism evidence="3 4">
    <name type="scientific">Sporothrix schenckii (strain ATCC 58251 / de Perez 2211183)</name>
    <name type="common">Rose-picker's disease fungus</name>
    <dbReference type="NCBI Taxonomy" id="1391915"/>
    <lineage>
        <taxon>Eukaryota</taxon>
        <taxon>Fungi</taxon>
        <taxon>Dikarya</taxon>
        <taxon>Ascomycota</taxon>
        <taxon>Pezizomycotina</taxon>
        <taxon>Sordariomycetes</taxon>
        <taxon>Sordariomycetidae</taxon>
        <taxon>Ophiostomatales</taxon>
        <taxon>Ophiostomataceae</taxon>
        <taxon>Sporothrix</taxon>
    </lineage>
</organism>
<protein>
    <recommendedName>
        <fullName evidence="2">AAA+ ATPase domain-containing protein</fullName>
    </recommendedName>
</protein>
<accession>U7PQR5</accession>
<dbReference type="Proteomes" id="UP000018087">
    <property type="component" value="Unassembled WGS sequence"/>
</dbReference>
<reference evidence="4" key="1">
    <citation type="journal article" date="2014" name="Genome Announc.">
        <title>Genome sequence of the pathogenic fungus Sporothrix schenckii (ATCC 58251).</title>
        <authorList>
            <person name="Cuomo C.A."/>
            <person name="Rodriguez-Del Valle N."/>
            <person name="Perez-Sanchez L."/>
            <person name="Abouelleil A."/>
            <person name="Goldberg J."/>
            <person name="Young S."/>
            <person name="Zeng Q."/>
            <person name="Birren B.W."/>
        </authorList>
    </citation>
    <scope>NUCLEOTIDE SEQUENCE [LARGE SCALE GENOMIC DNA]</scope>
    <source>
        <strain evidence="4">ATCC 58251 / de Perez 2211183</strain>
    </source>
</reference>
<proteinExistence type="predicted"/>
<evidence type="ECO:0000313" key="4">
    <source>
        <dbReference type="Proteomes" id="UP000018087"/>
    </source>
</evidence>
<dbReference type="EMBL" id="KI440848">
    <property type="protein sequence ID" value="ERS97079.1"/>
    <property type="molecule type" value="Genomic_DNA"/>
</dbReference>
<feature type="region of interest" description="Disordered" evidence="1">
    <location>
        <begin position="595"/>
        <end position="681"/>
    </location>
</feature>
<dbReference type="InterPro" id="IPR056599">
    <property type="entry name" value="AAA_lid_fung"/>
</dbReference>
<feature type="domain" description="AAA+ ATPase" evidence="2">
    <location>
        <begin position="248"/>
        <end position="375"/>
    </location>
</feature>
<dbReference type="OrthoDB" id="10042665at2759"/>
<dbReference type="InterPro" id="IPR003959">
    <property type="entry name" value="ATPase_AAA_core"/>
</dbReference>
<dbReference type="eggNOG" id="KOG0742">
    <property type="taxonomic scope" value="Eukaryota"/>
</dbReference>
<dbReference type="HOGENOM" id="CLU_403940_0_0_1"/>
<feature type="compositionally biased region" description="Basic and acidic residues" evidence="1">
    <location>
        <begin position="506"/>
        <end position="516"/>
    </location>
</feature>
<dbReference type="PANTHER" id="PTHR46411:SF2">
    <property type="entry name" value="AAA+ ATPASE DOMAIN-CONTAINING PROTEIN"/>
    <property type="match status" value="1"/>
</dbReference>
<keyword evidence="4" id="KW-1185">Reference proteome</keyword>
<feature type="compositionally biased region" description="Low complexity" evidence="1">
    <location>
        <begin position="546"/>
        <end position="568"/>
    </location>
</feature>
<name>U7PQR5_SPOS1</name>
<evidence type="ECO:0000256" key="1">
    <source>
        <dbReference type="SAM" id="MobiDB-lite"/>
    </source>
</evidence>
<dbReference type="Pfam" id="PF23232">
    <property type="entry name" value="AAA_lid_13"/>
    <property type="match status" value="1"/>
</dbReference>
<dbReference type="STRING" id="1391915.U7PQR5"/>
<feature type="compositionally biased region" description="Low complexity" evidence="1">
    <location>
        <begin position="630"/>
        <end position="640"/>
    </location>
</feature>
<sequence length="681" mass="77377">MEVIPLRHFRSPDLVRTLAGLTDDEKGHEAAEAAVRSETEAFRARLIERGRRCVDAMGIKHMYYAGWTVDRRDEVEGEVMIDTQEALSDFVKPNNVPKFANLLGHRMDVAILDSRCTANCCWDQEVLDEAEITADPSLLRDIDLMIMSYSVYGYFLRDRSWAKLDMDFVSYIDRRPKLNDEDDATGSGHYDSDDDDMGDAVGNMAFSNLVLPRGHKRMVLSLVSQHFRNKASQTHRDDRLDIVKGKGKGLIMLLHGAPGVGKTTTAEGVAEKFSKPLMQITCGDLGTDTRKVQRSLQSTFALASRWGAILLLDEADVFLAARGRNDFTRNGLVAVFLRILEYYTGILFLTTNRIGDLDEAFASRIHMILHYPQLDELPTVKVCRINLNMIRERYHAAGLEIKIDSDAIEEHIRNHWRKHSDARWNGRQIRNACQTAQALAEYDAQPSDKKFDLTVQDHTRVHLKVEHFQRVSEAYLDFFNYLKDVHGTSTETRAKELGIRAVEIMGEEHPSDDASRRLGRARQPGRGRYGGMQNSLHEFRLPATTQLRIRQQQQQQQQQQHHQPQPQLYQYQQQQEPASYFPYEQLPTRPQPMVYQRPQEQSVSSSTYAQPSMEPASVAANPFTTGENYVPTSSSNVPVSPMHPYALPTQQQRPQDHSRSPSYPGQARPVDRTSAPADLGP</sequence>
<dbReference type="InterPro" id="IPR003593">
    <property type="entry name" value="AAA+_ATPase"/>
</dbReference>